<keyword evidence="3" id="KW-1185">Reference proteome</keyword>
<comment type="caution">
    <text evidence="2">The sequence shown here is derived from an EMBL/GenBank/DDBJ whole genome shotgun (WGS) entry which is preliminary data.</text>
</comment>
<feature type="transmembrane region" description="Helical" evidence="1">
    <location>
        <begin position="141"/>
        <end position="167"/>
    </location>
</feature>
<dbReference type="Proteomes" id="UP001596186">
    <property type="component" value="Unassembled WGS sequence"/>
</dbReference>
<proteinExistence type="predicted"/>
<keyword evidence="1" id="KW-1133">Transmembrane helix</keyword>
<sequence>MTSFGKLFKVTINEKFKAMNFILLIDLIAIAVTSIWVAITGTLNSAVFSSIVFSWSSIVYLVAFIRLSVLQEKTFTRDSYRLIPIGDIKFYLSNLASTVVSFLYVFVVQVVLYGIVVAMNWHDVKDIMTYMKLMNPGTEFSAMNITLAGLSVVMLTLAMTVLGWTTINLIHLVGRAAGNFLPSTGRKALNVVMYILVIWLVLRVVSFLNTQIGNSMSLISNSNDTLTFFLNVAAFLVVAAVEAAVSIYLLNRWVETITE</sequence>
<evidence type="ECO:0000256" key="1">
    <source>
        <dbReference type="SAM" id="Phobius"/>
    </source>
</evidence>
<gene>
    <name evidence="2" type="ORF">ACFP1F_02555</name>
</gene>
<evidence type="ECO:0000313" key="2">
    <source>
        <dbReference type="EMBL" id="MFC6322648.1"/>
    </source>
</evidence>
<keyword evidence="1" id="KW-0812">Transmembrane</keyword>
<reference evidence="3" key="1">
    <citation type="journal article" date="2019" name="Int. J. Syst. Evol. Microbiol.">
        <title>The Global Catalogue of Microorganisms (GCM) 10K type strain sequencing project: providing services to taxonomists for standard genome sequencing and annotation.</title>
        <authorList>
            <consortium name="The Broad Institute Genomics Platform"/>
            <consortium name="The Broad Institute Genome Sequencing Center for Infectious Disease"/>
            <person name="Wu L."/>
            <person name="Ma J."/>
        </authorList>
    </citation>
    <scope>NUCLEOTIDE SEQUENCE [LARGE SCALE GENOMIC DNA]</scope>
    <source>
        <strain evidence="3">CCM 8895</strain>
    </source>
</reference>
<evidence type="ECO:0008006" key="4">
    <source>
        <dbReference type="Google" id="ProtNLM"/>
    </source>
</evidence>
<feature type="transmembrane region" description="Helical" evidence="1">
    <location>
        <begin position="45"/>
        <end position="69"/>
    </location>
</feature>
<feature type="transmembrane region" description="Helical" evidence="1">
    <location>
        <begin position="21"/>
        <end position="39"/>
    </location>
</feature>
<dbReference type="RefSeq" id="WP_125593190.1">
    <property type="nucleotide sequence ID" value="NZ_JBHSSN010000004.1"/>
</dbReference>
<name>A0ABW1UVY1_9LACO</name>
<feature type="transmembrane region" description="Helical" evidence="1">
    <location>
        <begin position="90"/>
        <end position="121"/>
    </location>
</feature>
<protein>
    <recommendedName>
        <fullName evidence="4">ABC transporter permease</fullName>
    </recommendedName>
</protein>
<evidence type="ECO:0000313" key="3">
    <source>
        <dbReference type="Proteomes" id="UP001596186"/>
    </source>
</evidence>
<accession>A0ABW1UVY1</accession>
<organism evidence="2 3">
    <name type="scientific">Companilactobacillus baiquanensis</name>
    <dbReference type="NCBI Taxonomy" id="2486005"/>
    <lineage>
        <taxon>Bacteria</taxon>
        <taxon>Bacillati</taxon>
        <taxon>Bacillota</taxon>
        <taxon>Bacilli</taxon>
        <taxon>Lactobacillales</taxon>
        <taxon>Lactobacillaceae</taxon>
        <taxon>Companilactobacillus</taxon>
    </lineage>
</organism>
<feature type="transmembrane region" description="Helical" evidence="1">
    <location>
        <begin position="188"/>
        <end position="208"/>
    </location>
</feature>
<keyword evidence="1" id="KW-0472">Membrane</keyword>
<dbReference type="EMBL" id="JBHSSN010000004">
    <property type="protein sequence ID" value="MFC6322648.1"/>
    <property type="molecule type" value="Genomic_DNA"/>
</dbReference>
<feature type="transmembrane region" description="Helical" evidence="1">
    <location>
        <begin position="228"/>
        <end position="250"/>
    </location>
</feature>